<comment type="caution">
    <text evidence="2">The sequence shown here is derived from an EMBL/GenBank/DDBJ whole genome shotgun (WGS) entry which is preliminary data.</text>
</comment>
<name>A0A0L1M7F0_PSESX</name>
<evidence type="ECO:0000313" key="3">
    <source>
        <dbReference type="Proteomes" id="UP000036955"/>
    </source>
</evidence>
<dbReference type="GO" id="GO:0016491">
    <property type="term" value="F:oxidoreductase activity"/>
    <property type="evidence" value="ECO:0007669"/>
    <property type="project" value="InterPro"/>
</dbReference>
<dbReference type="Gene3D" id="3.40.109.10">
    <property type="entry name" value="NADH Oxidase"/>
    <property type="match status" value="1"/>
</dbReference>
<evidence type="ECO:0000256" key="1">
    <source>
        <dbReference type="SAM" id="MobiDB-lite"/>
    </source>
</evidence>
<organism evidence="2 3">
    <name type="scientific">Pseudomonas syringae</name>
    <dbReference type="NCBI Taxonomy" id="317"/>
    <lineage>
        <taxon>Bacteria</taxon>
        <taxon>Pseudomonadati</taxon>
        <taxon>Pseudomonadota</taxon>
        <taxon>Gammaproteobacteria</taxon>
        <taxon>Pseudomonadales</taxon>
        <taxon>Pseudomonadaceae</taxon>
        <taxon>Pseudomonas</taxon>
    </lineage>
</organism>
<feature type="region of interest" description="Disordered" evidence="1">
    <location>
        <begin position="95"/>
        <end position="116"/>
    </location>
</feature>
<evidence type="ECO:0008006" key="4">
    <source>
        <dbReference type="Google" id="ProtNLM"/>
    </source>
</evidence>
<dbReference type="AlphaFoldDB" id="A0A0L1M7F0"/>
<reference evidence="2 3" key="1">
    <citation type="submission" date="2015-06" db="EMBL/GenBank/DDBJ databases">
        <authorList>
            <person name="Hoefler B.C."/>
            <person name="Straight P.D."/>
        </authorList>
    </citation>
    <scope>NUCLEOTIDE SEQUENCE [LARGE SCALE GENOMIC DNA]</scope>
    <source>
        <strain evidence="2 3">Riq4</strain>
    </source>
</reference>
<dbReference type="Proteomes" id="UP000036955">
    <property type="component" value="Unassembled WGS sequence"/>
</dbReference>
<gene>
    <name evidence="2" type="ORF">ACS77_19695</name>
</gene>
<feature type="compositionally biased region" description="Basic and acidic residues" evidence="1">
    <location>
        <begin position="95"/>
        <end position="105"/>
    </location>
</feature>
<accession>A0A0L1M7F0</accession>
<dbReference type="SUPFAM" id="SSF55469">
    <property type="entry name" value="FMN-dependent nitroreductase-like"/>
    <property type="match status" value="2"/>
</dbReference>
<evidence type="ECO:0000313" key="2">
    <source>
        <dbReference type="EMBL" id="KNH24396.1"/>
    </source>
</evidence>
<dbReference type="PATRIC" id="fig|317.197.peg.3416"/>
<sequence length="116" mass="12806">MSANPRVADYAIHPQFTDRWSPRAFTGETIAEETLLSFFEAARASISGWHTHGMAGFDQELTRKELNIPEGYALHAAVAIGKLGDKVTLAEYLHAHEEPSPRRPLSELAAEGDFTL</sequence>
<dbReference type="EMBL" id="LFQK01000034">
    <property type="protein sequence ID" value="KNH24396.1"/>
    <property type="molecule type" value="Genomic_DNA"/>
</dbReference>
<dbReference type="InterPro" id="IPR000415">
    <property type="entry name" value="Nitroreductase-like"/>
</dbReference>
<protein>
    <recommendedName>
        <fullName evidence="4">Nitroreductase</fullName>
    </recommendedName>
</protein>
<proteinExistence type="predicted"/>
<dbReference type="OrthoDB" id="9802510at2"/>